<dbReference type="PANTHER" id="PTHR44167">
    <property type="entry name" value="OVARIAN-SPECIFIC SERINE/THREONINE-PROTEIN KINASE LOK-RELATED"/>
    <property type="match status" value="1"/>
</dbReference>
<dbReference type="PROSITE" id="PS50011">
    <property type="entry name" value="PROTEIN_KINASE_DOM"/>
    <property type="match status" value="1"/>
</dbReference>
<organism evidence="2 3">
    <name type="scientific">Legionella lytica</name>
    <dbReference type="NCBI Taxonomy" id="96232"/>
    <lineage>
        <taxon>Bacteria</taxon>
        <taxon>Pseudomonadati</taxon>
        <taxon>Pseudomonadota</taxon>
        <taxon>Gammaproteobacteria</taxon>
        <taxon>Legionellales</taxon>
        <taxon>Legionellaceae</taxon>
        <taxon>Legionella</taxon>
    </lineage>
</organism>
<dbReference type="InterPro" id="IPR011009">
    <property type="entry name" value="Kinase-like_dom_sf"/>
</dbReference>
<dbReference type="SUPFAM" id="SSF56112">
    <property type="entry name" value="Protein kinase-like (PK-like)"/>
    <property type="match status" value="1"/>
</dbReference>
<feature type="domain" description="Protein kinase" evidence="1">
    <location>
        <begin position="67"/>
        <end position="343"/>
    </location>
</feature>
<accession>A0ABW8DC32</accession>
<comment type="caution">
    <text evidence="2">The sequence shown here is derived from an EMBL/GenBank/DDBJ whole genome shotgun (WGS) entry which is preliminary data.</text>
</comment>
<dbReference type="InterPro" id="IPR000719">
    <property type="entry name" value="Prot_kinase_dom"/>
</dbReference>
<dbReference type="Pfam" id="PF00069">
    <property type="entry name" value="Pkinase"/>
    <property type="match status" value="1"/>
</dbReference>
<dbReference type="PANTHER" id="PTHR44167:SF24">
    <property type="entry name" value="SERINE_THREONINE-PROTEIN KINASE CHK2"/>
    <property type="match status" value="1"/>
</dbReference>
<sequence>MITISPTNIPEEYSKKLAAFFNMQSEKINVWQTGHTYAFEDGTPFQFTSEVIKRQRNERKMGYRYEFISDRLLGKGTFGDVYEIEGTLVVRSNDVLFKPHGLNNKTRAVKIQKHDDKNPIETILKEYNLSIEASHLGIKRPTIDGQTSYTVMKKLKGQELFTLIDEDLEGISLLTLKQRTDLTRLLLHTLKKQITDKGIIHRDVKIENILVDLHAGLVNFFDFGLSVKANALDGKCCGTPAYAPPEIFFRGKQTVKIDVFSLGRVLALIWRVNQTSYMQDDLQLCGKNSRNVNLDSLFTGLEDLIDPDNKQIIRSMLKGMLQADVDSRFTIEQAIALFTQLTLAPSTPALTFPPTDDNTVFIQHNLVHIKIQAIQLSSALNHIDLNAELKRKIGDLARNLHSKIDRLSQMASQNMKPDLSQPIREAQELIRKNQNTFVSYTVGPILTKIGLDLMTMTLADLSLNIQPIANSENQFRFFKETPIIPNKGLSEEADISMEKSMNQGQ</sequence>
<name>A0ABW8DC32_9GAMM</name>
<dbReference type="Proteomes" id="UP001615550">
    <property type="component" value="Unassembled WGS sequence"/>
</dbReference>
<dbReference type="InterPro" id="IPR008271">
    <property type="entry name" value="Ser/Thr_kinase_AS"/>
</dbReference>
<keyword evidence="2" id="KW-0808">Transferase</keyword>
<dbReference type="Gene3D" id="1.10.510.10">
    <property type="entry name" value="Transferase(Phosphotransferase) domain 1"/>
    <property type="match status" value="1"/>
</dbReference>
<proteinExistence type="predicted"/>
<keyword evidence="3" id="KW-1185">Reference proteome</keyword>
<keyword evidence="2" id="KW-0418">Kinase</keyword>
<evidence type="ECO:0000313" key="3">
    <source>
        <dbReference type="Proteomes" id="UP001615550"/>
    </source>
</evidence>
<dbReference type="PROSITE" id="PS00108">
    <property type="entry name" value="PROTEIN_KINASE_ST"/>
    <property type="match status" value="1"/>
</dbReference>
<dbReference type="GO" id="GO:0016301">
    <property type="term" value="F:kinase activity"/>
    <property type="evidence" value="ECO:0007669"/>
    <property type="project" value="UniProtKB-KW"/>
</dbReference>
<dbReference type="SMART" id="SM00220">
    <property type="entry name" value="S_TKc"/>
    <property type="match status" value="1"/>
</dbReference>
<dbReference type="EMBL" id="JBGORX010000004">
    <property type="protein sequence ID" value="MFJ1269114.1"/>
    <property type="molecule type" value="Genomic_DNA"/>
</dbReference>
<gene>
    <name evidence="2" type="ORF">ACD661_11135</name>
</gene>
<evidence type="ECO:0000259" key="1">
    <source>
        <dbReference type="PROSITE" id="PS50011"/>
    </source>
</evidence>
<dbReference type="RefSeq" id="WP_400187939.1">
    <property type="nucleotide sequence ID" value="NZ_JBGORX010000004.1"/>
</dbReference>
<reference evidence="2 3" key="1">
    <citation type="submission" date="2024-08" db="EMBL/GenBank/DDBJ databases">
        <title>Draft Genome Sequence of Legionella lytica strain DSB2004, Isolated From a Fire Sprinkler System.</title>
        <authorList>
            <person name="Everhart A.D."/>
            <person name="Kidane D.T."/>
            <person name="Farone A.L."/>
            <person name="Farone M.B."/>
        </authorList>
    </citation>
    <scope>NUCLEOTIDE SEQUENCE [LARGE SCALE GENOMIC DNA]</scope>
    <source>
        <strain evidence="2 3">DSB2004</strain>
    </source>
</reference>
<evidence type="ECO:0000313" key="2">
    <source>
        <dbReference type="EMBL" id="MFJ1269114.1"/>
    </source>
</evidence>
<protein>
    <submittedName>
        <fullName evidence="2">Protein kinase</fullName>
    </submittedName>
</protein>